<evidence type="ECO:0000259" key="2">
    <source>
        <dbReference type="PROSITE" id="PS50208"/>
    </source>
</evidence>
<dbReference type="RefSeq" id="WP_128198089.1">
    <property type="nucleotide sequence ID" value="NZ_SACT01000002.1"/>
</dbReference>
<organism evidence="3 4">
    <name type="scientific">Rubrivivax albus</name>
    <dbReference type="NCBI Taxonomy" id="2499835"/>
    <lineage>
        <taxon>Bacteria</taxon>
        <taxon>Pseudomonadati</taxon>
        <taxon>Pseudomonadota</taxon>
        <taxon>Betaproteobacteria</taxon>
        <taxon>Burkholderiales</taxon>
        <taxon>Sphaerotilaceae</taxon>
        <taxon>Rubrivivax</taxon>
    </lineage>
</organism>
<gene>
    <name evidence="3" type="ORF">ENE75_09890</name>
</gene>
<name>A0A437JYP2_9BURK</name>
<dbReference type="Proteomes" id="UP000288178">
    <property type="component" value="Unassembled WGS sequence"/>
</dbReference>
<dbReference type="InterPro" id="IPR029030">
    <property type="entry name" value="Caspase-like_dom_sf"/>
</dbReference>
<dbReference type="GO" id="GO:0004197">
    <property type="term" value="F:cysteine-type endopeptidase activity"/>
    <property type="evidence" value="ECO:0007669"/>
    <property type="project" value="InterPro"/>
</dbReference>
<dbReference type="AlphaFoldDB" id="A0A437JYP2"/>
<feature type="chain" id="PRO_5019009532" evidence="1">
    <location>
        <begin position="42"/>
        <end position="746"/>
    </location>
</feature>
<dbReference type="Pfam" id="PF00656">
    <property type="entry name" value="Peptidase_C14"/>
    <property type="match status" value="1"/>
</dbReference>
<dbReference type="Pfam" id="PF13432">
    <property type="entry name" value="TPR_16"/>
    <property type="match status" value="1"/>
</dbReference>
<protein>
    <submittedName>
        <fullName evidence="3">Tetratricopeptide repeat protein</fullName>
    </submittedName>
</protein>
<dbReference type="PANTHER" id="PTHR22576:SF37">
    <property type="entry name" value="MUCOSA-ASSOCIATED LYMPHOID TISSUE LYMPHOMA TRANSLOCATION PROTEIN 1"/>
    <property type="match status" value="1"/>
</dbReference>
<dbReference type="GO" id="GO:0030288">
    <property type="term" value="C:outer membrane-bounded periplasmic space"/>
    <property type="evidence" value="ECO:0007669"/>
    <property type="project" value="InterPro"/>
</dbReference>
<dbReference type="Gene3D" id="3.40.50.10610">
    <property type="entry name" value="ABC-type transport auxiliary lipoprotein component"/>
    <property type="match status" value="1"/>
</dbReference>
<evidence type="ECO:0000313" key="4">
    <source>
        <dbReference type="Proteomes" id="UP000288178"/>
    </source>
</evidence>
<dbReference type="InterPro" id="IPR011990">
    <property type="entry name" value="TPR-like_helical_dom_sf"/>
</dbReference>
<dbReference type="InterPro" id="IPR038165">
    <property type="entry name" value="FlgT_C_sf"/>
</dbReference>
<dbReference type="Gene3D" id="1.25.40.10">
    <property type="entry name" value="Tetratricopeptide repeat domain"/>
    <property type="match status" value="2"/>
</dbReference>
<feature type="signal peptide" evidence="1">
    <location>
        <begin position="1"/>
        <end position="41"/>
    </location>
</feature>
<dbReference type="PANTHER" id="PTHR22576">
    <property type="entry name" value="MUCOSA ASSOCIATED LYMPHOID TISSUE LYMPHOMA TRANSLOCATION PROTEIN 1/PARACASPASE"/>
    <property type="match status" value="1"/>
</dbReference>
<keyword evidence="1" id="KW-0732">Signal</keyword>
<dbReference type="InterPro" id="IPR001309">
    <property type="entry name" value="Pept_C14_p20"/>
</dbReference>
<proteinExistence type="predicted"/>
<dbReference type="Pfam" id="PF14559">
    <property type="entry name" value="TPR_19"/>
    <property type="match status" value="1"/>
</dbReference>
<dbReference type="InterPro" id="IPR032388">
    <property type="entry name" value="FlgT_C"/>
</dbReference>
<dbReference type="PROSITE" id="PS50208">
    <property type="entry name" value="CASPASE_P20"/>
    <property type="match status" value="1"/>
</dbReference>
<dbReference type="Gene3D" id="3.40.50.1460">
    <property type="match status" value="1"/>
</dbReference>
<dbReference type="Gene3D" id="2.40.10.410">
    <property type="entry name" value="FlgT, C-terminal domain"/>
    <property type="match status" value="1"/>
</dbReference>
<dbReference type="GO" id="GO:0006508">
    <property type="term" value="P:proteolysis"/>
    <property type="evidence" value="ECO:0007669"/>
    <property type="project" value="InterPro"/>
</dbReference>
<dbReference type="EMBL" id="SACT01000002">
    <property type="protein sequence ID" value="RVT52717.1"/>
    <property type="molecule type" value="Genomic_DNA"/>
</dbReference>
<evidence type="ECO:0000313" key="3">
    <source>
        <dbReference type="EMBL" id="RVT52717.1"/>
    </source>
</evidence>
<accession>A0A437JYP2</accession>
<sequence>MQLQTLTSPTFRLPASLGPLRRRAAWLCVAVLASGAVAAQAAESRHALVIGNSRYAQMPLDNPANDAQAMAKVLQRAGFQVDLQLDVDQRRMDAAIRSFGDRLKGDSIGLFYFAGHGVQVKGRNFLLPVGQPIEREDEIPFKAVDAQQVLDKMAAAKNRVNIVVLDACRDNPFATASRSAAGNGGLVAMDAPSGSLLAFATAPGGVASDGKGANGLYTQHLLTNIERPGLTVEQVFKRTRLGVRLDSRGKQVPWENTSLEGDFFFIPPVAGSTPVNPALLPPPPSVEHILRTEKAYELLRQRQLDAAEREFQALAGVSTHPEVALMGREGLAEVALARGNPQAALQAANDIIATSPTRSAAYLIRGRALAASGQVSEGGAALKQAAAAQTEADFAWQKAQAHVAVGNLERAQNPQAAVQRYEQALKEDRHSVPALSNLAVALNQSGQPARAKALLERAQALDPQDTMTAALLRQVRDNLAAEQDAAKQKYIDDTVKALAARMQAGPAKGAPPADDWTSPVMALSVLPFQDRSLESLTGRIGFDSLLQEALIGELQARGFTLVERRLLDKLIAEMNLGASALADPDAQTRLGRVLAARLMVSGVLNSQGPQLAAALRAIDVETTQLALVRTELAPTPADPAALASAMAQQIAATVAQKYPLKGRVAAVDGEQIIINLGRKHGVKAGQSFNVLMRGEAIELNGRVLGYKDRRIARLTVTQVDDGLAYASAADVSGALEKNQRIVARLE</sequence>
<comment type="caution">
    <text evidence="3">The sequence shown here is derived from an EMBL/GenBank/DDBJ whole genome shotgun (WGS) entry which is preliminary data.</text>
</comment>
<feature type="domain" description="Caspase family p20" evidence="2">
    <location>
        <begin position="43"/>
        <end position="172"/>
    </location>
</feature>
<keyword evidence="4" id="KW-1185">Reference proteome</keyword>
<dbReference type="InterPro" id="IPR052039">
    <property type="entry name" value="Caspase-related_regulators"/>
</dbReference>
<dbReference type="InterPro" id="IPR019734">
    <property type="entry name" value="TPR_rpt"/>
</dbReference>
<dbReference type="SUPFAM" id="SSF52129">
    <property type="entry name" value="Caspase-like"/>
    <property type="match status" value="1"/>
</dbReference>
<dbReference type="SUPFAM" id="SSF48452">
    <property type="entry name" value="TPR-like"/>
    <property type="match status" value="1"/>
</dbReference>
<dbReference type="SMART" id="SM00028">
    <property type="entry name" value="TPR"/>
    <property type="match status" value="2"/>
</dbReference>
<dbReference type="InterPro" id="IPR011600">
    <property type="entry name" value="Pept_C14_caspase"/>
</dbReference>
<dbReference type="Pfam" id="PF16538">
    <property type="entry name" value="FlgT_C"/>
    <property type="match status" value="1"/>
</dbReference>
<dbReference type="Pfam" id="PF03783">
    <property type="entry name" value="CsgG"/>
    <property type="match status" value="1"/>
</dbReference>
<evidence type="ECO:0000256" key="1">
    <source>
        <dbReference type="SAM" id="SignalP"/>
    </source>
</evidence>
<reference evidence="3 4" key="1">
    <citation type="submission" date="2019-01" db="EMBL/GenBank/DDBJ databases">
        <authorList>
            <person name="Chen W.-M."/>
        </authorList>
    </citation>
    <scope>NUCLEOTIDE SEQUENCE [LARGE SCALE GENOMIC DNA]</scope>
    <source>
        <strain evidence="3 4">ICH-3</strain>
    </source>
</reference>
<dbReference type="InterPro" id="IPR005534">
    <property type="entry name" value="Curli_assmbl/transp-comp_CsgG"/>
</dbReference>
<dbReference type="OrthoDB" id="9768004at2"/>